<organism evidence="1 2">
    <name type="scientific">Tenacibaculum aiptasiae</name>
    <dbReference type="NCBI Taxonomy" id="426481"/>
    <lineage>
        <taxon>Bacteria</taxon>
        <taxon>Pseudomonadati</taxon>
        <taxon>Bacteroidota</taxon>
        <taxon>Flavobacteriia</taxon>
        <taxon>Flavobacteriales</taxon>
        <taxon>Flavobacteriaceae</taxon>
        <taxon>Tenacibaculum</taxon>
    </lineage>
</organism>
<accession>A0A7J5ACG1</accession>
<comment type="caution">
    <text evidence="1">The sequence shown here is derived from an EMBL/GenBank/DDBJ whole genome shotgun (WGS) entry which is preliminary data.</text>
</comment>
<gene>
    <name evidence="1" type="ORF">F7018_12350</name>
</gene>
<dbReference type="EMBL" id="WAAU01000024">
    <property type="protein sequence ID" value="KAB1155261.1"/>
    <property type="molecule type" value="Genomic_DNA"/>
</dbReference>
<name>A0A7J5ACG1_9FLAO</name>
<dbReference type="Proteomes" id="UP000467305">
    <property type="component" value="Unassembled WGS sequence"/>
</dbReference>
<protein>
    <submittedName>
        <fullName evidence="1">Uncharacterized protein</fullName>
    </submittedName>
</protein>
<keyword evidence="2" id="KW-1185">Reference proteome</keyword>
<sequence>MDLQLKELTTLYKEFNADSKWLQTTSITQVKTSGRSMLHFEAVLPLDGSNKGYFVRIKDEDGKVVKNTYKEHTATSNPVKGSIESNDLDFRTQIYTLEFGPHFANTNVNSVGATATIIQGRARKFESSAVFYDMNLPKSVSFEYNVPPSIFDNNTSVKIYLVKGKDIKEEKYAIEGKKFNVSKSSYTGNGELQFNDALEHGEIYTLCMGIYSTVRQIAGNTFIWE</sequence>
<dbReference type="RefSeq" id="WP_150900370.1">
    <property type="nucleotide sequence ID" value="NZ_WAAU01000024.1"/>
</dbReference>
<dbReference type="AlphaFoldDB" id="A0A7J5ACG1"/>
<proteinExistence type="predicted"/>
<evidence type="ECO:0000313" key="1">
    <source>
        <dbReference type="EMBL" id="KAB1155261.1"/>
    </source>
</evidence>
<evidence type="ECO:0000313" key="2">
    <source>
        <dbReference type="Proteomes" id="UP000467305"/>
    </source>
</evidence>
<reference evidence="1 2" key="1">
    <citation type="submission" date="2019-09" db="EMBL/GenBank/DDBJ databases">
        <authorList>
            <person name="Cao W.R."/>
        </authorList>
    </citation>
    <scope>NUCLEOTIDE SEQUENCE [LARGE SCALE GENOMIC DNA]</scope>
    <source>
        <strain evidence="2">a4</strain>
    </source>
</reference>